<dbReference type="InterPro" id="IPR013144">
    <property type="entry name" value="CRA_dom"/>
</dbReference>
<dbReference type="SMART" id="SM00668">
    <property type="entry name" value="CTLH"/>
    <property type="match status" value="1"/>
</dbReference>
<name>A0A2L2T8R2_9HYPO</name>
<dbReference type="Pfam" id="PF10607">
    <property type="entry name" value="CTLH"/>
    <property type="match status" value="1"/>
</dbReference>
<evidence type="ECO:0000256" key="1">
    <source>
        <dbReference type="ARBA" id="ARBA00002343"/>
    </source>
</evidence>
<dbReference type="SMART" id="SM00757">
    <property type="entry name" value="CRA"/>
    <property type="match status" value="1"/>
</dbReference>
<dbReference type="SMART" id="SM00667">
    <property type="entry name" value="LisH"/>
    <property type="match status" value="1"/>
</dbReference>
<dbReference type="PROSITE" id="PS50896">
    <property type="entry name" value="LISH"/>
    <property type="match status" value="1"/>
</dbReference>
<dbReference type="PROSITE" id="PS50897">
    <property type="entry name" value="CTLH"/>
    <property type="match status" value="1"/>
</dbReference>
<dbReference type="PANTHER" id="PTHR12864">
    <property type="entry name" value="RAN BINDING PROTEIN 9-RELATED"/>
    <property type="match status" value="1"/>
</dbReference>
<dbReference type="AlphaFoldDB" id="A0A2L2T8R2"/>
<keyword evidence="4" id="KW-1185">Reference proteome</keyword>
<dbReference type="Pfam" id="PF08513">
    <property type="entry name" value="LisH"/>
    <property type="match status" value="1"/>
</dbReference>
<accession>A0A2L2T8R2</accession>
<dbReference type="InterPro" id="IPR006595">
    <property type="entry name" value="CTLH_C"/>
</dbReference>
<evidence type="ECO:0000259" key="2">
    <source>
        <dbReference type="PROSITE" id="PS50897"/>
    </source>
</evidence>
<sequence>MRLQFLFKLRIETSCSETWSGYLFKMTSSASTATPLRPQHDFELRVEEVKAPKSDINALILDYLTMEGYPNAAANFSKEANLIPHQETPSIIARQEIQNCIHSGNIQTAIETLNDFDPEILDEDKALHFSLLRLQLVELIRTCNTPGGDIRPALKFATEQLGPRAPTNRKFLGDLEKTMALLMFPSDSLEPELAALLKPELRLEVADNVNRAILERQSQRRESAIRQLVRMRVWAENTARDKGKSLPECLELEGLELGLNVPGLSRLPPQARNGHDPMITT</sequence>
<protein>
    <recommendedName>
        <fullName evidence="2">CTLH domain-containing protein</fullName>
    </recommendedName>
</protein>
<dbReference type="InterPro" id="IPR006594">
    <property type="entry name" value="LisH"/>
</dbReference>
<comment type="function">
    <text evidence="1">Involved in the proteasome-dependent degradation of fructose-1,6-bisphosphatase.</text>
</comment>
<dbReference type="InterPro" id="IPR024964">
    <property type="entry name" value="CTLH/CRA"/>
</dbReference>
<evidence type="ECO:0000313" key="3">
    <source>
        <dbReference type="EMBL" id="CEI66378.1"/>
    </source>
</evidence>
<dbReference type="EMBL" id="LN649229">
    <property type="protein sequence ID" value="CEI66378.1"/>
    <property type="molecule type" value="Genomic_DNA"/>
</dbReference>
<evidence type="ECO:0000313" key="4">
    <source>
        <dbReference type="Proteomes" id="UP000245910"/>
    </source>
</evidence>
<dbReference type="Proteomes" id="UP000245910">
    <property type="component" value="Chromosome I"/>
</dbReference>
<organism evidence="3 4">
    <name type="scientific">Fusarium venenatum</name>
    <dbReference type="NCBI Taxonomy" id="56646"/>
    <lineage>
        <taxon>Eukaryota</taxon>
        <taxon>Fungi</taxon>
        <taxon>Dikarya</taxon>
        <taxon>Ascomycota</taxon>
        <taxon>Pezizomycotina</taxon>
        <taxon>Sordariomycetes</taxon>
        <taxon>Hypocreomycetidae</taxon>
        <taxon>Hypocreales</taxon>
        <taxon>Nectriaceae</taxon>
        <taxon>Fusarium</taxon>
    </lineage>
</organism>
<feature type="domain" description="CTLH" evidence="2">
    <location>
        <begin position="90"/>
        <end position="147"/>
    </location>
</feature>
<proteinExistence type="predicted"/>
<reference evidence="4" key="1">
    <citation type="submission" date="2014-10" db="EMBL/GenBank/DDBJ databases">
        <authorList>
            <person name="King R."/>
        </authorList>
    </citation>
    <scope>NUCLEOTIDE SEQUENCE [LARGE SCALE GENOMIC DNA]</scope>
    <source>
        <strain evidence="4">A3/5</strain>
    </source>
</reference>
<dbReference type="STRING" id="56646.A0A2L2T8R2"/>
<dbReference type="InterPro" id="IPR050618">
    <property type="entry name" value="Ubq-SigPath_Reg"/>
</dbReference>